<evidence type="ECO:0000313" key="2">
    <source>
        <dbReference type="EMBL" id="MFC0267394.1"/>
    </source>
</evidence>
<keyword evidence="1" id="KW-0732">Signal</keyword>
<evidence type="ECO:0000313" key="3">
    <source>
        <dbReference type="Proteomes" id="UP001589814"/>
    </source>
</evidence>
<comment type="caution">
    <text evidence="2">The sequence shown here is derived from an EMBL/GenBank/DDBJ whole genome shotgun (WGS) entry which is preliminary data.</text>
</comment>
<keyword evidence="3" id="KW-1185">Reference proteome</keyword>
<accession>A0ABV6G168</accession>
<dbReference type="RefSeq" id="WP_019952757.1">
    <property type="nucleotide sequence ID" value="NZ_JBHLVX010000018.1"/>
</dbReference>
<dbReference type="Proteomes" id="UP001589814">
    <property type="component" value="Unassembled WGS sequence"/>
</dbReference>
<sequence>MLRSLLLLLALLPLSVQAAEVAPFEAHYHLAIDGWPDADVSHSLAPDEDGWRSTMQASISIASGVEFSRFHLDSSGLATPWSFYSRYRLFGFGDDYRLDARQLSTARPDRQAALFDLSRLAFDSPACRGRSATPCQLDYVDHRERNKTLAWRVIDNPQMPVPAGAWATRHVEAWDIKRPERRLNFYFSPQHPGLLVQVDYFRDGKLRARMQLTDFSATSQRHNASQSS</sequence>
<proteinExistence type="predicted"/>
<feature type="signal peptide" evidence="1">
    <location>
        <begin position="1"/>
        <end position="18"/>
    </location>
</feature>
<feature type="chain" id="PRO_5045140436" description="DUF3108 domain-containing protein" evidence="1">
    <location>
        <begin position="19"/>
        <end position="228"/>
    </location>
</feature>
<gene>
    <name evidence="2" type="ORF">ACFFHW_05185</name>
</gene>
<reference evidence="2 3" key="1">
    <citation type="submission" date="2024-09" db="EMBL/GenBank/DDBJ databases">
        <authorList>
            <person name="Sun Q."/>
            <person name="Mori K."/>
        </authorList>
    </citation>
    <scope>NUCLEOTIDE SEQUENCE [LARGE SCALE GENOMIC DNA]</scope>
    <source>
        <strain evidence="2 3">CCM 7415</strain>
    </source>
</reference>
<protein>
    <recommendedName>
        <fullName evidence="4">DUF3108 domain-containing protein</fullName>
    </recommendedName>
</protein>
<name>A0ABV6G168_9GAMM</name>
<evidence type="ECO:0008006" key="4">
    <source>
        <dbReference type="Google" id="ProtNLM"/>
    </source>
</evidence>
<organism evidence="2 3">
    <name type="scientific">Kushneria aurantia</name>
    <dbReference type="NCBI Taxonomy" id="504092"/>
    <lineage>
        <taxon>Bacteria</taxon>
        <taxon>Pseudomonadati</taxon>
        <taxon>Pseudomonadota</taxon>
        <taxon>Gammaproteobacteria</taxon>
        <taxon>Oceanospirillales</taxon>
        <taxon>Halomonadaceae</taxon>
        <taxon>Kushneria</taxon>
    </lineage>
</organism>
<evidence type="ECO:0000256" key="1">
    <source>
        <dbReference type="SAM" id="SignalP"/>
    </source>
</evidence>
<dbReference type="EMBL" id="JBHLVX010000018">
    <property type="protein sequence ID" value="MFC0267394.1"/>
    <property type="molecule type" value="Genomic_DNA"/>
</dbReference>